<organism evidence="1 2">
    <name type="scientific">Hibiscus syriacus</name>
    <name type="common">Rose of Sharon</name>
    <dbReference type="NCBI Taxonomy" id="106335"/>
    <lineage>
        <taxon>Eukaryota</taxon>
        <taxon>Viridiplantae</taxon>
        <taxon>Streptophyta</taxon>
        <taxon>Embryophyta</taxon>
        <taxon>Tracheophyta</taxon>
        <taxon>Spermatophyta</taxon>
        <taxon>Magnoliopsida</taxon>
        <taxon>eudicotyledons</taxon>
        <taxon>Gunneridae</taxon>
        <taxon>Pentapetalae</taxon>
        <taxon>rosids</taxon>
        <taxon>malvids</taxon>
        <taxon>Malvales</taxon>
        <taxon>Malvaceae</taxon>
        <taxon>Malvoideae</taxon>
        <taxon>Hibiscus</taxon>
    </lineage>
</organism>
<comment type="caution">
    <text evidence="1">The sequence shown here is derived from an EMBL/GenBank/DDBJ whole genome shotgun (WGS) entry which is preliminary data.</text>
</comment>
<dbReference type="Proteomes" id="UP000436088">
    <property type="component" value="Unassembled WGS sequence"/>
</dbReference>
<dbReference type="EMBL" id="VEPZ02001175">
    <property type="protein sequence ID" value="KAE8688987.1"/>
    <property type="molecule type" value="Genomic_DNA"/>
</dbReference>
<protein>
    <submittedName>
        <fullName evidence="1">Uncharacterized protein</fullName>
    </submittedName>
</protein>
<reference evidence="1" key="1">
    <citation type="submission" date="2019-09" db="EMBL/GenBank/DDBJ databases">
        <title>Draft genome information of white flower Hibiscus syriacus.</title>
        <authorList>
            <person name="Kim Y.-M."/>
        </authorList>
    </citation>
    <scope>NUCLEOTIDE SEQUENCE [LARGE SCALE GENOMIC DNA]</scope>
    <source>
        <strain evidence="1">YM2019G1</strain>
    </source>
</reference>
<gene>
    <name evidence="1" type="ORF">F3Y22_tig00110945pilonHSYRG00083</name>
</gene>
<name>A0A6A2ZB68_HIBSY</name>
<proteinExistence type="predicted"/>
<evidence type="ECO:0000313" key="1">
    <source>
        <dbReference type="EMBL" id="KAE8688987.1"/>
    </source>
</evidence>
<keyword evidence="2" id="KW-1185">Reference proteome</keyword>
<evidence type="ECO:0000313" key="2">
    <source>
        <dbReference type="Proteomes" id="UP000436088"/>
    </source>
</evidence>
<accession>A0A6A2ZB68</accession>
<sequence>MTKPGVMSWVMPPNQAGLLGLAYWVRHAGSVGLQFGLNWTRIWTWTCDGGFARWSKAFEGSVVMGMVDEVGMKLSRVTVGACPCAGDFSGVAFGEEDFGAAADDLGPAAILALLIGAGETAPLPTTEWTKRIMIIEIKTMTK</sequence>
<dbReference type="AlphaFoldDB" id="A0A6A2ZB68"/>